<dbReference type="SUPFAM" id="SSF53756">
    <property type="entry name" value="UDP-Glycosyltransferase/glycogen phosphorylase"/>
    <property type="match status" value="1"/>
</dbReference>
<keyword evidence="1 2" id="KW-0808">Transferase</keyword>
<dbReference type="EC" id="2.4.-.-" evidence="2"/>
<reference evidence="2" key="1">
    <citation type="submission" date="2023-10" db="EMBL/GenBank/DDBJ databases">
        <title>Genome Sequence of the Bacteria from From Gut Wall in Crohn's Disease.</title>
        <authorList>
            <person name="Rodriguez-Palacios A."/>
        </authorList>
    </citation>
    <scope>NUCLEOTIDE SEQUENCE</scope>
    <source>
        <strain evidence="2">CavFT-hAR58</strain>
    </source>
</reference>
<dbReference type="Pfam" id="PF13692">
    <property type="entry name" value="Glyco_trans_1_4"/>
    <property type="match status" value="1"/>
</dbReference>
<dbReference type="CDD" id="cd03801">
    <property type="entry name" value="GT4_PimA-like"/>
    <property type="match status" value="1"/>
</dbReference>
<dbReference type="EMBL" id="JAWDES010000005">
    <property type="protein sequence ID" value="MDU0260437.1"/>
    <property type="molecule type" value="Genomic_DNA"/>
</dbReference>
<name>A0AAE4LLZ1_9BACT</name>
<dbReference type="Proteomes" id="UP001181347">
    <property type="component" value="Unassembled WGS sequence"/>
</dbReference>
<dbReference type="AlphaFoldDB" id="A0AAE4LLZ1"/>
<comment type="caution">
    <text evidence="2">The sequence shown here is derived from an EMBL/GenBank/DDBJ whole genome shotgun (WGS) entry which is preliminary data.</text>
</comment>
<proteinExistence type="predicted"/>
<evidence type="ECO:0000313" key="2">
    <source>
        <dbReference type="EMBL" id="MDU0260437.1"/>
    </source>
</evidence>
<dbReference type="GO" id="GO:0016757">
    <property type="term" value="F:glycosyltransferase activity"/>
    <property type="evidence" value="ECO:0007669"/>
    <property type="project" value="UniProtKB-KW"/>
</dbReference>
<evidence type="ECO:0000313" key="3">
    <source>
        <dbReference type="Proteomes" id="UP001181347"/>
    </source>
</evidence>
<protein>
    <submittedName>
        <fullName evidence="2">Glycosyltransferase family 4 protein</fullName>
        <ecNumber evidence="2">2.4.-.-</ecNumber>
    </submittedName>
</protein>
<dbReference type="RefSeq" id="WP_315976083.1">
    <property type="nucleotide sequence ID" value="NZ_JAWDES010000005.1"/>
</dbReference>
<dbReference type="PANTHER" id="PTHR46401:SF2">
    <property type="entry name" value="GLYCOSYLTRANSFERASE WBBK-RELATED"/>
    <property type="match status" value="1"/>
</dbReference>
<evidence type="ECO:0000256" key="1">
    <source>
        <dbReference type="ARBA" id="ARBA00022679"/>
    </source>
</evidence>
<dbReference type="PANTHER" id="PTHR46401">
    <property type="entry name" value="GLYCOSYLTRANSFERASE WBBK-RELATED"/>
    <property type="match status" value="1"/>
</dbReference>
<gene>
    <name evidence="2" type="ORF">RVH17_10015</name>
</gene>
<organism evidence="2 3">
    <name type="scientific">Alistipes finegoldii</name>
    <dbReference type="NCBI Taxonomy" id="214856"/>
    <lineage>
        <taxon>Bacteria</taxon>
        <taxon>Pseudomonadati</taxon>
        <taxon>Bacteroidota</taxon>
        <taxon>Bacteroidia</taxon>
        <taxon>Bacteroidales</taxon>
        <taxon>Rikenellaceae</taxon>
        <taxon>Alistipes</taxon>
    </lineage>
</organism>
<accession>A0AAE4LLZ1</accession>
<dbReference type="Gene3D" id="3.40.50.2000">
    <property type="entry name" value="Glycogen Phosphorylase B"/>
    <property type="match status" value="1"/>
</dbReference>
<sequence length="412" mass="47207">MKKIAFINVRYGAGINGGSEVHCRMLAERLRDKYDVEVLTTTLKDFNNPSDQYPAGESHESGITIRRFVPHPGFNGRESRRLLQKSKPVRRLRYWLSQAGVLRLLAAIHPVWNLGFDKETAYQHSTVSYAPDLLRYIEEHRDDYAAFIPMCYFHAQTIFAGLQVPQKSILIPMAHPEKWLFPAIYTRLFTQVRHIAFNTEAERRLCLRIFGPRLAPSSIVGTGKELAPAAAWEHVKAKFNLPDKYALYLGRVTTGKINTLLPDFQTYNRTYKQQSKLVLVGSLSPEIKYPDDPNIILTGFVSEEEKSAIIRHATLMINPSRFESLSLLLLEAMQNRVPVLVNGASEVLKDHCLQSGAALYYKGRRDFCRQLHKLFTDERLRREISEKGPAYVEQNYSWEVIVRKLSALIESI</sequence>
<keyword evidence="2" id="KW-0328">Glycosyltransferase</keyword>